<dbReference type="PATRIC" id="fig|576784.4.peg.9761"/>
<dbReference type="HOGENOM" id="CLU_2652947_0_0_11"/>
<accession>A0A061AAS5</accession>
<dbReference type="AlphaFoldDB" id="A0A061AAS5"/>
<sequence length="76" mass="8326">MPGRGPASISRTRPWAVRWSACALTSRAVRSASSNFGRTRTRVLIFSLKILSRGMPCLASASSWESSSCPRIEQRA</sequence>
<gene>
    <name evidence="1" type="ORF">SIRAN9509</name>
</gene>
<evidence type="ECO:0000313" key="1">
    <source>
        <dbReference type="EMBL" id="CDR17521.1"/>
    </source>
</evidence>
<organism evidence="1">
    <name type="scientific">Streptomyces iranensis</name>
    <dbReference type="NCBI Taxonomy" id="576784"/>
    <lineage>
        <taxon>Bacteria</taxon>
        <taxon>Bacillati</taxon>
        <taxon>Actinomycetota</taxon>
        <taxon>Actinomycetes</taxon>
        <taxon>Kitasatosporales</taxon>
        <taxon>Streptomycetaceae</taxon>
        <taxon>Streptomyces</taxon>
        <taxon>Streptomyces violaceusniger group</taxon>
    </lineage>
</organism>
<proteinExistence type="predicted"/>
<name>A0A061AAS5_9ACTN</name>
<reference evidence="1" key="1">
    <citation type="submission" date="2014-05" db="EMBL/GenBank/DDBJ databases">
        <authorList>
            <person name="Horn Fabian"/>
        </authorList>
    </citation>
    <scope>NUCLEOTIDE SEQUENCE</scope>
</reference>
<dbReference type="EMBL" id="LK022848">
    <property type="protein sequence ID" value="CDR17521.1"/>
    <property type="molecule type" value="Genomic_DNA"/>
</dbReference>
<protein>
    <submittedName>
        <fullName evidence="1">Uncharacterized protein</fullName>
    </submittedName>
</protein>